<feature type="region of interest" description="Disordered" evidence="1">
    <location>
        <begin position="1"/>
        <end position="23"/>
    </location>
</feature>
<name>A0AAD8QWW8_LOLMU</name>
<feature type="domain" description="F-box/LRR-repeat protein 15/At3g58940/PEG3-like LRR" evidence="3">
    <location>
        <begin position="108"/>
        <end position="258"/>
    </location>
</feature>
<dbReference type="PANTHER" id="PTHR31900">
    <property type="entry name" value="F-BOX/RNI SUPERFAMILY PROTEIN-RELATED"/>
    <property type="match status" value="1"/>
</dbReference>
<dbReference type="InterPro" id="IPR050232">
    <property type="entry name" value="FBL13/AtMIF1-like"/>
</dbReference>
<dbReference type="Proteomes" id="UP001231189">
    <property type="component" value="Unassembled WGS sequence"/>
</dbReference>
<evidence type="ECO:0000256" key="1">
    <source>
        <dbReference type="SAM" id="MobiDB-lite"/>
    </source>
</evidence>
<feature type="domain" description="F-box" evidence="2">
    <location>
        <begin position="29"/>
        <end position="66"/>
    </location>
</feature>
<dbReference type="SUPFAM" id="SSF52047">
    <property type="entry name" value="RNI-like"/>
    <property type="match status" value="1"/>
</dbReference>
<dbReference type="InterPro" id="IPR032675">
    <property type="entry name" value="LRR_dom_sf"/>
</dbReference>
<dbReference type="InterPro" id="IPR001810">
    <property type="entry name" value="F-box_dom"/>
</dbReference>
<evidence type="ECO:0000259" key="2">
    <source>
        <dbReference type="Pfam" id="PF00646"/>
    </source>
</evidence>
<dbReference type="Gene3D" id="3.80.10.10">
    <property type="entry name" value="Ribonuclease Inhibitor"/>
    <property type="match status" value="1"/>
</dbReference>
<evidence type="ECO:0000313" key="4">
    <source>
        <dbReference type="EMBL" id="KAK1608608.1"/>
    </source>
</evidence>
<dbReference type="AlphaFoldDB" id="A0AAD8QWW8"/>
<dbReference type="InterPro" id="IPR036047">
    <property type="entry name" value="F-box-like_dom_sf"/>
</dbReference>
<evidence type="ECO:0000259" key="3">
    <source>
        <dbReference type="Pfam" id="PF24758"/>
    </source>
</evidence>
<dbReference type="Pfam" id="PF24758">
    <property type="entry name" value="LRR_At5g56370"/>
    <property type="match status" value="1"/>
</dbReference>
<accession>A0AAD8QWW8</accession>
<evidence type="ECO:0008006" key="6">
    <source>
        <dbReference type="Google" id="ProtNLM"/>
    </source>
</evidence>
<dbReference type="Pfam" id="PF00646">
    <property type="entry name" value="F-box"/>
    <property type="match status" value="1"/>
</dbReference>
<keyword evidence="5" id="KW-1185">Reference proteome</keyword>
<proteinExistence type="predicted"/>
<sequence length="425" mass="48217">MASASSSSRIHRRPAQAQEAQGVGQDLLMSLPPEMLDNILRRLPFDKLVRTCCLNPAWHRRWESIPNLDIWFSAGSNAAPDARVLCRCAAPVRSFTARVRMPHFYRAARWLQAQARKRVEKLILKFDNPWFSRSAGVLGHALFACRELTHLELCGYCHFPHAPHGFGGFPNLVTLLLSHVAFPFSGGAAQLEHLISSAVDLTELSLNDVKTSHFDDGAPAQRCAIRAPKLRVLKLIMFFDNGCRLSEEFPLLEEAIISIDDLFWTLDYINTFRRIRNAKRLLIETDSIQINENPLQGISWKFQNLRVEITKRADENDEDFANGEIDDPESDDAIDEDIIKAEISDDLFANLKHVSLDGIKCLPNDIWFMKFVLSKTRLLESFIITFGYRQISKSYLDACTELAMCQKASPQAKLMVRLSDEPDSI</sequence>
<dbReference type="EMBL" id="JAUUTY010000007">
    <property type="protein sequence ID" value="KAK1608608.1"/>
    <property type="molecule type" value="Genomic_DNA"/>
</dbReference>
<evidence type="ECO:0000313" key="5">
    <source>
        <dbReference type="Proteomes" id="UP001231189"/>
    </source>
</evidence>
<comment type="caution">
    <text evidence="4">The sequence shown here is derived from an EMBL/GenBank/DDBJ whole genome shotgun (WGS) entry which is preliminary data.</text>
</comment>
<dbReference type="PANTHER" id="PTHR31900:SF32">
    <property type="entry name" value="F-BOX_RNI_FBD-LIKE DOMAIN PROTEIN"/>
    <property type="match status" value="1"/>
</dbReference>
<dbReference type="SUPFAM" id="SSF81383">
    <property type="entry name" value="F-box domain"/>
    <property type="match status" value="1"/>
</dbReference>
<dbReference type="InterPro" id="IPR055411">
    <property type="entry name" value="LRR_FXL15/At3g58940/PEG3-like"/>
</dbReference>
<reference evidence="4" key="1">
    <citation type="submission" date="2023-07" db="EMBL/GenBank/DDBJ databases">
        <title>A chromosome-level genome assembly of Lolium multiflorum.</title>
        <authorList>
            <person name="Chen Y."/>
            <person name="Copetti D."/>
            <person name="Kolliker R."/>
            <person name="Studer B."/>
        </authorList>
    </citation>
    <scope>NUCLEOTIDE SEQUENCE</scope>
    <source>
        <strain evidence="4">02402/16</strain>
        <tissue evidence="4">Leaf</tissue>
    </source>
</reference>
<protein>
    <recommendedName>
        <fullName evidence="6">F-box domain-containing protein</fullName>
    </recommendedName>
</protein>
<organism evidence="4 5">
    <name type="scientific">Lolium multiflorum</name>
    <name type="common">Italian ryegrass</name>
    <name type="synonym">Lolium perenne subsp. multiflorum</name>
    <dbReference type="NCBI Taxonomy" id="4521"/>
    <lineage>
        <taxon>Eukaryota</taxon>
        <taxon>Viridiplantae</taxon>
        <taxon>Streptophyta</taxon>
        <taxon>Embryophyta</taxon>
        <taxon>Tracheophyta</taxon>
        <taxon>Spermatophyta</taxon>
        <taxon>Magnoliopsida</taxon>
        <taxon>Liliopsida</taxon>
        <taxon>Poales</taxon>
        <taxon>Poaceae</taxon>
        <taxon>BOP clade</taxon>
        <taxon>Pooideae</taxon>
        <taxon>Poodae</taxon>
        <taxon>Poeae</taxon>
        <taxon>Poeae Chloroplast Group 2 (Poeae type)</taxon>
        <taxon>Loliodinae</taxon>
        <taxon>Loliinae</taxon>
        <taxon>Lolium</taxon>
    </lineage>
</organism>
<gene>
    <name evidence="4" type="ORF">QYE76_032281</name>
</gene>